<proteinExistence type="predicted"/>
<feature type="compositionally biased region" description="Polar residues" evidence="1">
    <location>
        <begin position="155"/>
        <end position="165"/>
    </location>
</feature>
<sequence>MTPSSASTKVTHSSIDGSQPPHLHSRHALNASALSHASGTSIPSRSSRTSTFDPSQPAVKSNGISFTRPTSTKLLDEAMSEGQPRNRPNKRKRDSEPRSGSSSQLREAQEMVEQKRAKIAARVPSAMAPGNTVPPLKQVTSLADLYTRLRRDSGVSDQVDVSNVPLTPKADPGNRQTASRPPQSSSPGHSSASSPDPIALKEDDQEVVLVKHIRPSAARAHAHPKPMTRLINLAHLSQSLKHKASVSTSKQNDVTLNGVGNKSADKPRKSMPDFAVVVTPPPRHATQKPQEPDASWPHDDSPPASTPGTAPVDELSKNVNGKMPETIVLDTPTPTPTPPPPPRAQTAEAVTDSVPEQGLRRSRRGITYLDGSSLTSQDIDDLLDATPVPFDLNPRIHLAASDGNEDNNDKSEDKDKSLWWQHPTYEARAKADIQRTLRLLLPADLANDPPPPIGEGAGRWRAEVRPRQPRARMWAERLEDAFGPGPLDRGLGRKPRRMAVTTGGCGETKEQRRRAFETRTYDGLREHTLVRACPPYPQAALAAYIALTRRHGRPSRGS</sequence>
<feature type="region of interest" description="Disordered" evidence="1">
    <location>
        <begin position="485"/>
        <end position="510"/>
    </location>
</feature>
<name>A0AAD4QC95_9AGAM</name>
<feature type="region of interest" description="Disordered" evidence="1">
    <location>
        <begin position="154"/>
        <end position="198"/>
    </location>
</feature>
<feature type="compositionally biased region" description="Pro residues" evidence="1">
    <location>
        <begin position="333"/>
        <end position="343"/>
    </location>
</feature>
<comment type="caution">
    <text evidence="2">The sequence shown here is derived from an EMBL/GenBank/DDBJ whole genome shotgun (WGS) entry which is preliminary data.</text>
</comment>
<organism evidence="2 3">
    <name type="scientific">Lactarius akahatsu</name>
    <dbReference type="NCBI Taxonomy" id="416441"/>
    <lineage>
        <taxon>Eukaryota</taxon>
        <taxon>Fungi</taxon>
        <taxon>Dikarya</taxon>
        <taxon>Basidiomycota</taxon>
        <taxon>Agaricomycotina</taxon>
        <taxon>Agaricomycetes</taxon>
        <taxon>Russulales</taxon>
        <taxon>Russulaceae</taxon>
        <taxon>Lactarius</taxon>
    </lineage>
</organism>
<feature type="compositionally biased region" description="Polar residues" evidence="1">
    <location>
        <begin position="52"/>
        <end position="73"/>
    </location>
</feature>
<accession>A0AAD4QC95</accession>
<protein>
    <submittedName>
        <fullName evidence="2">Uncharacterized protein</fullName>
    </submittedName>
</protein>
<dbReference type="AlphaFoldDB" id="A0AAD4QC95"/>
<feature type="region of interest" description="Disordered" evidence="1">
    <location>
        <begin position="242"/>
        <end position="365"/>
    </location>
</feature>
<feature type="compositionally biased region" description="Low complexity" evidence="1">
    <location>
        <begin position="179"/>
        <end position="197"/>
    </location>
</feature>
<feature type="region of interest" description="Disordered" evidence="1">
    <location>
        <begin position="1"/>
        <end position="135"/>
    </location>
</feature>
<feature type="compositionally biased region" description="Polar residues" evidence="1">
    <location>
        <begin position="1"/>
        <end position="17"/>
    </location>
</feature>
<feature type="compositionally biased region" description="Low complexity" evidence="1">
    <location>
        <begin position="28"/>
        <end position="51"/>
    </location>
</feature>
<dbReference type="Proteomes" id="UP001201163">
    <property type="component" value="Unassembled WGS sequence"/>
</dbReference>
<reference evidence="2" key="1">
    <citation type="submission" date="2022-01" db="EMBL/GenBank/DDBJ databases">
        <title>Comparative genomics reveals a dynamic genome evolution in the ectomycorrhizal milk-cap (Lactarius) mushrooms.</title>
        <authorList>
            <consortium name="DOE Joint Genome Institute"/>
            <person name="Lebreton A."/>
            <person name="Tang N."/>
            <person name="Kuo A."/>
            <person name="LaButti K."/>
            <person name="Drula E."/>
            <person name="Barry K."/>
            <person name="Clum A."/>
            <person name="Lipzen A."/>
            <person name="Mousain D."/>
            <person name="Ng V."/>
            <person name="Wang R."/>
            <person name="Wang X."/>
            <person name="Dai Y."/>
            <person name="Henrissat B."/>
            <person name="Grigoriev I.V."/>
            <person name="Guerin-Laguette A."/>
            <person name="Yu F."/>
            <person name="Martin F.M."/>
        </authorList>
    </citation>
    <scope>NUCLEOTIDE SEQUENCE</scope>
    <source>
        <strain evidence="2">QP</strain>
    </source>
</reference>
<feature type="compositionally biased region" description="Polar residues" evidence="1">
    <location>
        <begin position="242"/>
        <end position="260"/>
    </location>
</feature>
<evidence type="ECO:0000313" key="3">
    <source>
        <dbReference type="Proteomes" id="UP001201163"/>
    </source>
</evidence>
<feature type="compositionally biased region" description="Basic and acidic residues" evidence="1">
    <location>
        <begin position="107"/>
        <end position="116"/>
    </location>
</feature>
<evidence type="ECO:0000313" key="2">
    <source>
        <dbReference type="EMBL" id="KAH8999567.1"/>
    </source>
</evidence>
<dbReference type="EMBL" id="JAKELL010000004">
    <property type="protein sequence ID" value="KAH8999567.1"/>
    <property type="molecule type" value="Genomic_DNA"/>
</dbReference>
<gene>
    <name evidence="2" type="ORF">EDB92DRAFT_978433</name>
</gene>
<evidence type="ECO:0000256" key="1">
    <source>
        <dbReference type="SAM" id="MobiDB-lite"/>
    </source>
</evidence>
<keyword evidence="3" id="KW-1185">Reference proteome</keyword>